<feature type="region of interest" description="Disordered" evidence="1">
    <location>
        <begin position="1"/>
        <end position="59"/>
    </location>
</feature>
<reference evidence="2" key="1">
    <citation type="submission" date="2022-10" db="EMBL/GenBank/DDBJ databases">
        <authorList>
            <person name="Hyden B.L."/>
            <person name="Feng K."/>
            <person name="Yates T."/>
            <person name="Jawdy S."/>
            <person name="Smart L.B."/>
            <person name="Muchero W."/>
        </authorList>
    </citation>
    <scope>NUCLEOTIDE SEQUENCE</scope>
    <source>
        <tissue evidence="2">Shoot tip</tissue>
    </source>
</reference>
<name>A0ABQ9ARX1_9ROSI</name>
<keyword evidence="3" id="KW-1185">Reference proteome</keyword>
<sequence>MPSPPAQVVANGLSAPGPHDKAAAHGSGVPAPSSPPSGPSDQAPALGSAGNGVSVSEKAASLEDSSGLVASLDVVSQQDPMAFEASTFVLARQPILISRIRQPDPMVDNTSAGDWQPVPKKHTINRQPKSGSGFLAPGKAGATSKRKMVEAVRDESIDNGLMASDSLAAGSSKAEAIGNAPGGNVLKDLEMGCAVF</sequence>
<gene>
    <name evidence="2" type="ORF">OIU77_006155</name>
</gene>
<reference evidence="2" key="2">
    <citation type="journal article" date="2023" name="Int. J. Mol. Sci.">
        <title>De Novo Assembly and Annotation of 11 Diverse Shrub Willow (Salix) Genomes Reveals Novel Gene Organization in Sex-Linked Regions.</title>
        <authorList>
            <person name="Hyden B."/>
            <person name="Feng K."/>
            <person name="Yates T.B."/>
            <person name="Jawdy S."/>
            <person name="Cereghino C."/>
            <person name="Smart L.B."/>
            <person name="Muchero W."/>
        </authorList>
    </citation>
    <scope>NUCLEOTIDE SEQUENCE</scope>
    <source>
        <tissue evidence="2">Shoot tip</tissue>
    </source>
</reference>
<feature type="region of interest" description="Disordered" evidence="1">
    <location>
        <begin position="107"/>
        <end position="140"/>
    </location>
</feature>
<organism evidence="2 3">
    <name type="scientific">Salix suchowensis</name>
    <dbReference type="NCBI Taxonomy" id="1278906"/>
    <lineage>
        <taxon>Eukaryota</taxon>
        <taxon>Viridiplantae</taxon>
        <taxon>Streptophyta</taxon>
        <taxon>Embryophyta</taxon>
        <taxon>Tracheophyta</taxon>
        <taxon>Spermatophyta</taxon>
        <taxon>Magnoliopsida</taxon>
        <taxon>eudicotyledons</taxon>
        <taxon>Gunneridae</taxon>
        <taxon>Pentapetalae</taxon>
        <taxon>rosids</taxon>
        <taxon>fabids</taxon>
        <taxon>Malpighiales</taxon>
        <taxon>Salicaceae</taxon>
        <taxon>Saliceae</taxon>
        <taxon>Salix</taxon>
    </lineage>
</organism>
<evidence type="ECO:0000313" key="2">
    <source>
        <dbReference type="EMBL" id="KAJ6355716.1"/>
    </source>
</evidence>
<evidence type="ECO:0000256" key="1">
    <source>
        <dbReference type="SAM" id="MobiDB-lite"/>
    </source>
</evidence>
<comment type="caution">
    <text evidence="2">The sequence shown here is derived from an EMBL/GenBank/DDBJ whole genome shotgun (WGS) entry which is preliminary data.</text>
</comment>
<evidence type="ECO:0000313" key="3">
    <source>
        <dbReference type="Proteomes" id="UP001141253"/>
    </source>
</evidence>
<dbReference type="Proteomes" id="UP001141253">
    <property type="component" value="Chromosome 18"/>
</dbReference>
<proteinExistence type="predicted"/>
<dbReference type="EMBL" id="JAPFFI010000017">
    <property type="protein sequence ID" value="KAJ6355716.1"/>
    <property type="molecule type" value="Genomic_DNA"/>
</dbReference>
<accession>A0ABQ9ARX1</accession>
<protein>
    <submittedName>
        <fullName evidence="2">Uncharacterized protein</fullName>
    </submittedName>
</protein>